<dbReference type="Pfam" id="PF00196">
    <property type="entry name" value="GerE"/>
    <property type="match status" value="1"/>
</dbReference>
<gene>
    <name evidence="5" type="ORF">ACFQ1S_11090</name>
</gene>
<comment type="caution">
    <text evidence="5">The sequence shown here is derived from an EMBL/GenBank/DDBJ whole genome shotgun (WGS) entry which is preliminary data.</text>
</comment>
<dbReference type="PANTHER" id="PTHR44688">
    <property type="entry name" value="DNA-BINDING TRANSCRIPTIONAL ACTIVATOR DEVR_DOSR"/>
    <property type="match status" value="1"/>
</dbReference>
<dbReference type="Proteomes" id="UP001597045">
    <property type="component" value="Unassembled WGS sequence"/>
</dbReference>
<evidence type="ECO:0000256" key="2">
    <source>
        <dbReference type="ARBA" id="ARBA00023125"/>
    </source>
</evidence>
<dbReference type="EMBL" id="JBHTIS010000510">
    <property type="protein sequence ID" value="MFD1046072.1"/>
    <property type="molecule type" value="Genomic_DNA"/>
</dbReference>
<keyword evidence="2" id="KW-0238">DNA-binding</keyword>
<keyword evidence="3" id="KW-0804">Transcription</keyword>
<dbReference type="SUPFAM" id="SSF46894">
    <property type="entry name" value="C-terminal effector domain of the bipartite response regulators"/>
    <property type="match status" value="1"/>
</dbReference>
<evidence type="ECO:0000256" key="1">
    <source>
        <dbReference type="ARBA" id="ARBA00023015"/>
    </source>
</evidence>
<feature type="domain" description="HTH luxR-type" evidence="4">
    <location>
        <begin position="1"/>
        <end position="65"/>
    </location>
</feature>
<evidence type="ECO:0000313" key="5">
    <source>
        <dbReference type="EMBL" id="MFD1046072.1"/>
    </source>
</evidence>
<protein>
    <submittedName>
        <fullName evidence="5">Helix-turn-helix transcriptional regulator</fullName>
    </submittedName>
</protein>
<dbReference type="CDD" id="cd06170">
    <property type="entry name" value="LuxR_C_like"/>
    <property type="match status" value="1"/>
</dbReference>
<evidence type="ECO:0000313" key="6">
    <source>
        <dbReference type="Proteomes" id="UP001597045"/>
    </source>
</evidence>
<organism evidence="5 6">
    <name type="scientific">Kibdelosporangium lantanae</name>
    <dbReference type="NCBI Taxonomy" id="1497396"/>
    <lineage>
        <taxon>Bacteria</taxon>
        <taxon>Bacillati</taxon>
        <taxon>Actinomycetota</taxon>
        <taxon>Actinomycetes</taxon>
        <taxon>Pseudonocardiales</taxon>
        <taxon>Pseudonocardiaceae</taxon>
        <taxon>Kibdelosporangium</taxon>
    </lineage>
</organism>
<evidence type="ECO:0000259" key="4">
    <source>
        <dbReference type="PROSITE" id="PS50043"/>
    </source>
</evidence>
<evidence type="ECO:0000256" key="3">
    <source>
        <dbReference type="ARBA" id="ARBA00023163"/>
    </source>
</evidence>
<proteinExistence type="predicted"/>
<dbReference type="PRINTS" id="PR00038">
    <property type="entry name" value="HTHLUXR"/>
</dbReference>
<accession>A0ABW3M831</accession>
<dbReference type="PANTHER" id="PTHR44688:SF16">
    <property type="entry name" value="DNA-BINDING TRANSCRIPTIONAL ACTIVATOR DEVR_DOSR"/>
    <property type="match status" value="1"/>
</dbReference>
<keyword evidence="1" id="KW-0805">Transcription regulation</keyword>
<reference evidence="6" key="1">
    <citation type="journal article" date="2019" name="Int. J. Syst. Evol. Microbiol.">
        <title>The Global Catalogue of Microorganisms (GCM) 10K type strain sequencing project: providing services to taxonomists for standard genome sequencing and annotation.</title>
        <authorList>
            <consortium name="The Broad Institute Genomics Platform"/>
            <consortium name="The Broad Institute Genome Sequencing Center for Infectious Disease"/>
            <person name="Wu L."/>
            <person name="Ma J."/>
        </authorList>
    </citation>
    <scope>NUCLEOTIDE SEQUENCE [LARGE SCALE GENOMIC DNA]</scope>
    <source>
        <strain evidence="6">JCM 31486</strain>
    </source>
</reference>
<dbReference type="SMART" id="SM00421">
    <property type="entry name" value="HTH_LUXR"/>
    <property type="match status" value="1"/>
</dbReference>
<dbReference type="InterPro" id="IPR000792">
    <property type="entry name" value="Tscrpt_reg_LuxR_C"/>
</dbReference>
<dbReference type="PROSITE" id="PS50043">
    <property type="entry name" value="HTH_LUXR_2"/>
    <property type="match status" value="1"/>
</dbReference>
<keyword evidence="6" id="KW-1185">Reference proteome</keyword>
<sequence length="65" mass="7008">MATSSALTRQEARIVSLAAAGYSNRQIATQLFVTVRTVEFHLSGAYRKLGITGRRQLGSVHVACS</sequence>
<dbReference type="InterPro" id="IPR016032">
    <property type="entry name" value="Sig_transdc_resp-reg_C-effctor"/>
</dbReference>
<name>A0ABW3M831_9PSEU</name>
<dbReference type="Gene3D" id="1.10.10.10">
    <property type="entry name" value="Winged helix-like DNA-binding domain superfamily/Winged helix DNA-binding domain"/>
    <property type="match status" value="1"/>
</dbReference>
<dbReference type="InterPro" id="IPR036388">
    <property type="entry name" value="WH-like_DNA-bd_sf"/>
</dbReference>